<protein>
    <submittedName>
        <fullName evidence="2">RidA family protein</fullName>
    </submittedName>
</protein>
<dbReference type="CDD" id="cd00448">
    <property type="entry name" value="YjgF_YER057c_UK114_family"/>
    <property type="match status" value="1"/>
</dbReference>
<dbReference type="InterPro" id="IPR035959">
    <property type="entry name" value="RutC-like_sf"/>
</dbReference>
<dbReference type="FunFam" id="3.30.1330.40:FF:000001">
    <property type="entry name" value="L-PSP family endoribonuclease"/>
    <property type="match status" value="1"/>
</dbReference>
<dbReference type="EMBL" id="RHIB01000002">
    <property type="protein sequence ID" value="RNA67918.1"/>
    <property type="molecule type" value="Genomic_DNA"/>
</dbReference>
<dbReference type="InterPro" id="IPR006056">
    <property type="entry name" value="RidA"/>
</dbReference>
<evidence type="ECO:0000256" key="1">
    <source>
        <dbReference type="ARBA" id="ARBA00010552"/>
    </source>
</evidence>
<sequence>MKIQPVQTSHAPDAIGPYSQAVTVNGFVYTSGQIGLDPETMEMVAGIEAQTHRVMKNVNAVLKASGTSLKQAVKLTIFLQDMNDFATVNEIYSSYLSEPYPARSAVEVAKLPKGALVEIEAVAIKE</sequence>
<dbReference type="GO" id="GO:0005829">
    <property type="term" value="C:cytosol"/>
    <property type="evidence" value="ECO:0007669"/>
    <property type="project" value="TreeGrafter"/>
</dbReference>
<dbReference type="PANTHER" id="PTHR11803">
    <property type="entry name" value="2-IMINOBUTANOATE/2-IMINOPROPANOATE DEAMINASE RIDA"/>
    <property type="match status" value="1"/>
</dbReference>
<dbReference type="RefSeq" id="WP_122899795.1">
    <property type="nucleotide sequence ID" value="NZ_RHIB01000002.1"/>
</dbReference>
<keyword evidence="3" id="KW-1185">Reference proteome</keyword>
<dbReference type="PROSITE" id="PS01094">
    <property type="entry name" value="UPF0076"/>
    <property type="match status" value="1"/>
</dbReference>
<dbReference type="Pfam" id="PF01042">
    <property type="entry name" value="Ribonuc_L-PSP"/>
    <property type="match status" value="1"/>
</dbReference>
<reference evidence="2 3" key="1">
    <citation type="submission" date="2018-10" db="EMBL/GenBank/DDBJ databases">
        <title>Bacillus Keqinensis sp. nov., a moderately halophilic bacterium isolated from a saline-alkaline lake.</title>
        <authorList>
            <person name="Wang H."/>
        </authorList>
    </citation>
    <scope>NUCLEOTIDE SEQUENCE [LARGE SCALE GENOMIC DNA]</scope>
    <source>
        <strain evidence="2 3">KQ-3</strain>
    </source>
</reference>
<dbReference type="InterPro" id="IPR006175">
    <property type="entry name" value="YjgF/YER057c/UK114"/>
</dbReference>
<comment type="caution">
    <text evidence="2">The sequence shown here is derived from an EMBL/GenBank/DDBJ whole genome shotgun (WGS) entry which is preliminary data.</text>
</comment>
<dbReference type="Gene3D" id="3.30.1330.40">
    <property type="entry name" value="RutC-like"/>
    <property type="match status" value="1"/>
</dbReference>
<dbReference type="SUPFAM" id="SSF55298">
    <property type="entry name" value="YjgF-like"/>
    <property type="match status" value="1"/>
</dbReference>
<dbReference type="AlphaFoldDB" id="A0A3M7TQS3"/>
<name>A0A3M7TQS3_9BACI</name>
<gene>
    <name evidence="2" type="ORF">EBO34_14555</name>
</gene>
<comment type="similarity">
    <text evidence="1">Belongs to the RutC family.</text>
</comment>
<accession>A0A3M7TQS3</accession>
<dbReference type="NCBIfam" id="TIGR00004">
    <property type="entry name" value="Rid family detoxifying hydrolase"/>
    <property type="match status" value="1"/>
</dbReference>
<dbReference type="InterPro" id="IPR019897">
    <property type="entry name" value="RidA_CS"/>
</dbReference>
<evidence type="ECO:0000313" key="3">
    <source>
        <dbReference type="Proteomes" id="UP000278746"/>
    </source>
</evidence>
<dbReference type="PANTHER" id="PTHR11803:SF58">
    <property type="entry name" value="PROTEIN HMF1-RELATED"/>
    <property type="match status" value="1"/>
</dbReference>
<evidence type="ECO:0000313" key="2">
    <source>
        <dbReference type="EMBL" id="RNA67918.1"/>
    </source>
</evidence>
<dbReference type="Proteomes" id="UP000278746">
    <property type="component" value="Unassembled WGS sequence"/>
</dbReference>
<proteinExistence type="inferred from homology"/>
<dbReference type="GO" id="GO:0019239">
    <property type="term" value="F:deaminase activity"/>
    <property type="evidence" value="ECO:0007669"/>
    <property type="project" value="TreeGrafter"/>
</dbReference>
<organism evidence="2 3">
    <name type="scientific">Alteribacter keqinensis</name>
    <dbReference type="NCBI Taxonomy" id="2483800"/>
    <lineage>
        <taxon>Bacteria</taxon>
        <taxon>Bacillati</taxon>
        <taxon>Bacillota</taxon>
        <taxon>Bacilli</taxon>
        <taxon>Bacillales</taxon>
        <taxon>Bacillaceae</taxon>
        <taxon>Alteribacter</taxon>
    </lineage>
</organism>
<dbReference type="OrthoDB" id="9803101at2"/>